<evidence type="ECO:0000313" key="6">
    <source>
        <dbReference type="EMBL" id="KAF4332889.1"/>
    </source>
</evidence>
<dbReference type="InterPro" id="IPR050327">
    <property type="entry name" value="Proton-linked_MCT"/>
</dbReference>
<keyword evidence="7" id="KW-1185">Reference proteome</keyword>
<keyword evidence="3" id="KW-0325">Glycoprotein</keyword>
<evidence type="ECO:0000256" key="1">
    <source>
        <dbReference type="ARBA" id="ARBA00004141"/>
    </source>
</evidence>
<dbReference type="Pfam" id="PF07690">
    <property type="entry name" value="MFS_1"/>
    <property type="match status" value="1"/>
</dbReference>
<feature type="transmembrane region" description="Helical" evidence="5">
    <location>
        <begin position="397"/>
        <end position="418"/>
    </location>
</feature>
<evidence type="ECO:0000256" key="3">
    <source>
        <dbReference type="ARBA" id="ARBA00023180"/>
    </source>
</evidence>
<feature type="transmembrane region" description="Helical" evidence="5">
    <location>
        <begin position="260"/>
        <end position="281"/>
    </location>
</feature>
<dbReference type="GO" id="GO:0022857">
    <property type="term" value="F:transmembrane transporter activity"/>
    <property type="evidence" value="ECO:0007669"/>
    <property type="project" value="InterPro"/>
</dbReference>
<accession>A0A9P5A621</accession>
<comment type="caution">
    <text evidence="6">The sequence shown here is derived from an EMBL/GenBank/DDBJ whole genome shotgun (WGS) entry which is preliminary data.</text>
</comment>
<dbReference type="SUPFAM" id="SSF103473">
    <property type="entry name" value="MFS general substrate transporter"/>
    <property type="match status" value="1"/>
</dbReference>
<feature type="transmembrane region" description="Helical" evidence="5">
    <location>
        <begin position="51"/>
        <end position="74"/>
    </location>
</feature>
<proteinExistence type="inferred from homology"/>
<dbReference type="InterPro" id="IPR036259">
    <property type="entry name" value="MFS_trans_sf"/>
</dbReference>
<dbReference type="OrthoDB" id="2213137at2759"/>
<comment type="subcellular location">
    <subcellularLocation>
        <location evidence="1">Membrane</location>
        <topology evidence="1">Multi-pass membrane protein</topology>
    </subcellularLocation>
</comment>
<feature type="transmembrane region" description="Helical" evidence="5">
    <location>
        <begin position="354"/>
        <end position="376"/>
    </location>
</feature>
<sequence>MTETEKQEPCQNGHILQGSFQQDERSAEESSHSSDQAQSETALGRDKKKKLGVLFGSALMQLPLWGFNLSYGIFEDYWTSNWTLNGNLSVTGTVGTTSNGVMYISMPFLFAIFTRYWAHFRLRAELGGLIIAFLGFILSSFSTHVWHLMVTQGVMAAFGCTLVYSPATCSLGEWYATGNRAIAYGIILSCRNIVGSACPFLLRYLLDQYGFRWTIRIWAFILAGSGLVSIFLVPTHPSKRSRREGKPPRIPWTFLKHRGIYIYFIAVMLQSSGYCLPQTYLPTFAREFNNASQSISTLLLTLHNIPGILSCYFFGWLTDNKYHQFSATTITCLSAFASSASVLLLWGLSVDGSVAITLVFAILFGFFAGGYSATWGGIIKDLEGEAEENNETIDSSLIYGLLNGARGIGFVSGGLVSIPLLSSGEASWGGRFGYGTKYGPLMVFTGIAVAFGGLGFIQTC</sequence>
<keyword evidence="5" id="KW-0812">Transmembrane</keyword>
<dbReference type="Proteomes" id="UP000730481">
    <property type="component" value="Unassembled WGS sequence"/>
</dbReference>
<feature type="transmembrane region" description="Helical" evidence="5">
    <location>
        <begin position="327"/>
        <end position="348"/>
    </location>
</feature>
<feature type="transmembrane region" description="Helical" evidence="5">
    <location>
        <begin position="214"/>
        <end position="233"/>
    </location>
</feature>
<feature type="region of interest" description="Disordered" evidence="4">
    <location>
        <begin position="1"/>
        <end position="44"/>
    </location>
</feature>
<evidence type="ECO:0000256" key="4">
    <source>
        <dbReference type="SAM" id="MobiDB-lite"/>
    </source>
</evidence>
<feature type="compositionally biased region" description="Basic and acidic residues" evidence="4">
    <location>
        <begin position="22"/>
        <end position="32"/>
    </location>
</feature>
<feature type="transmembrane region" description="Helical" evidence="5">
    <location>
        <begin position="438"/>
        <end position="457"/>
    </location>
</feature>
<feature type="transmembrane region" description="Helical" evidence="5">
    <location>
        <begin position="126"/>
        <end position="147"/>
    </location>
</feature>
<evidence type="ECO:0000256" key="2">
    <source>
        <dbReference type="ARBA" id="ARBA00006727"/>
    </source>
</evidence>
<feature type="transmembrane region" description="Helical" evidence="5">
    <location>
        <begin position="182"/>
        <end position="202"/>
    </location>
</feature>
<dbReference type="PANTHER" id="PTHR11360:SF156">
    <property type="entry name" value="MONOCARBOXYLATE TRANSPORTER, PUTATIVE (AFU_ORTHOLOGUE AFUA_4G14260)-RELATED"/>
    <property type="match status" value="1"/>
</dbReference>
<dbReference type="Gene3D" id="1.20.1250.20">
    <property type="entry name" value="MFS general substrate transporter like domains"/>
    <property type="match status" value="2"/>
</dbReference>
<feature type="transmembrane region" description="Helical" evidence="5">
    <location>
        <begin position="293"/>
        <end position="315"/>
    </location>
</feature>
<name>A0A9P5A621_9HYPO</name>
<protein>
    <submittedName>
        <fullName evidence="6">Monocarboxylate transporter 2</fullName>
    </submittedName>
</protein>
<dbReference type="InterPro" id="IPR011701">
    <property type="entry name" value="MFS"/>
</dbReference>
<feature type="transmembrane region" description="Helical" evidence="5">
    <location>
        <begin position="94"/>
        <end position="114"/>
    </location>
</feature>
<dbReference type="PANTHER" id="PTHR11360">
    <property type="entry name" value="MONOCARBOXYLATE TRANSPORTER"/>
    <property type="match status" value="1"/>
</dbReference>
<keyword evidence="5" id="KW-1133">Transmembrane helix</keyword>
<reference evidence="6" key="2">
    <citation type="submission" date="2020-02" db="EMBL/GenBank/DDBJ databases">
        <title>Identification and distribution of gene clusters putatively required for synthesis of sphingolipid metabolism inhibitors in phylogenetically diverse species of the filamentous fungus Fusarium.</title>
        <authorList>
            <person name="Kim H.-S."/>
            <person name="Busman M."/>
            <person name="Brown D.W."/>
            <person name="Divon H."/>
            <person name="Uhlig S."/>
            <person name="Proctor R.H."/>
        </authorList>
    </citation>
    <scope>NUCLEOTIDE SEQUENCE</scope>
    <source>
        <strain evidence="6">NRRL 25174</strain>
    </source>
</reference>
<keyword evidence="5" id="KW-0472">Membrane</keyword>
<reference evidence="6" key="1">
    <citation type="journal article" date="2017" name="Mycologia">
        <title>Fusarium algeriense, sp. nov., a novel toxigenic crown rot pathogen of durum wheat from Algeria is nested in the Fusarium burgessii species complex.</title>
        <authorList>
            <person name="Laraba I."/>
            <person name="Keddad A."/>
            <person name="Boureghda H."/>
            <person name="Abdallah N."/>
            <person name="Vaughan M.M."/>
            <person name="Proctor R.H."/>
            <person name="Busman M."/>
            <person name="O'Donnell K."/>
        </authorList>
    </citation>
    <scope>NUCLEOTIDE SEQUENCE</scope>
    <source>
        <strain evidence="6">NRRL 25174</strain>
    </source>
</reference>
<gene>
    <name evidence="6" type="ORF">FBEOM_13315</name>
</gene>
<dbReference type="EMBL" id="PVQB02000953">
    <property type="protein sequence ID" value="KAF4332889.1"/>
    <property type="molecule type" value="Genomic_DNA"/>
</dbReference>
<evidence type="ECO:0000313" key="7">
    <source>
        <dbReference type="Proteomes" id="UP000730481"/>
    </source>
</evidence>
<comment type="similarity">
    <text evidence="2">Belongs to the major facilitator superfamily. Monocarboxylate porter (TC 2.A.1.13) family.</text>
</comment>
<dbReference type="AlphaFoldDB" id="A0A9P5A621"/>
<dbReference type="GO" id="GO:0016020">
    <property type="term" value="C:membrane"/>
    <property type="evidence" value="ECO:0007669"/>
    <property type="project" value="UniProtKB-SubCell"/>
</dbReference>
<feature type="transmembrane region" description="Helical" evidence="5">
    <location>
        <begin position="153"/>
        <end position="175"/>
    </location>
</feature>
<evidence type="ECO:0000256" key="5">
    <source>
        <dbReference type="SAM" id="Phobius"/>
    </source>
</evidence>
<organism evidence="6 7">
    <name type="scientific">Fusarium beomiforme</name>
    <dbReference type="NCBI Taxonomy" id="44412"/>
    <lineage>
        <taxon>Eukaryota</taxon>
        <taxon>Fungi</taxon>
        <taxon>Dikarya</taxon>
        <taxon>Ascomycota</taxon>
        <taxon>Pezizomycotina</taxon>
        <taxon>Sordariomycetes</taxon>
        <taxon>Hypocreomycetidae</taxon>
        <taxon>Hypocreales</taxon>
        <taxon>Nectriaceae</taxon>
        <taxon>Fusarium</taxon>
        <taxon>Fusarium burgessii species complex</taxon>
    </lineage>
</organism>